<dbReference type="EMBL" id="JACJPW010000049">
    <property type="protein sequence ID" value="MBD2183180.1"/>
    <property type="molecule type" value="Genomic_DNA"/>
</dbReference>
<reference evidence="2" key="1">
    <citation type="journal article" date="2015" name="ISME J.">
        <title>Draft Genome Sequence of Streptomyces incarnatus NRRL8089, which Produces the Nucleoside Antibiotic Sinefungin.</title>
        <authorList>
            <person name="Oshima K."/>
            <person name="Hattori M."/>
            <person name="Shimizu H."/>
            <person name="Fukuda K."/>
            <person name="Nemoto M."/>
            <person name="Inagaki K."/>
            <person name="Tamura T."/>
        </authorList>
    </citation>
    <scope>NUCLEOTIDE SEQUENCE</scope>
    <source>
        <strain evidence="2">FACHB-1375</strain>
    </source>
</reference>
<accession>A0A926VGA7</accession>
<evidence type="ECO:0000313" key="2">
    <source>
        <dbReference type="EMBL" id="MBD2183180.1"/>
    </source>
</evidence>
<name>A0A926VGA7_9CYAN</name>
<proteinExistence type="predicted"/>
<organism evidence="2 3">
    <name type="scientific">Aerosakkonema funiforme FACHB-1375</name>
    <dbReference type="NCBI Taxonomy" id="2949571"/>
    <lineage>
        <taxon>Bacteria</taxon>
        <taxon>Bacillati</taxon>
        <taxon>Cyanobacteriota</taxon>
        <taxon>Cyanophyceae</taxon>
        <taxon>Oscillatoriophycideae</taxon>
        <taxon>Aerosakkonematales</taxon>
        <taxon>Aerosakkonemataceae</taxon>
        <taxon>Aerosakkonema</taxon>
    </lineage>
</organism>
<protein>
    <submittedName>
        <fullName evidence="2">Uncharacterized protein</fullName>
    </submittedName>
</protein>
<feature type="signal peptide" evidence="1">
    <location>
        <begin position="1"/>
        <end position="26"/>
    </location>
</feature>
<evidence type="ECO:0000256" key="1">
    <source>
        <dbReference type="SAM" id="SignalP"/>
    </source>
</evidence>
<comment type="caution">
    <text evidence="2">The sequence shown here is derived from an EMBL/GenBank/DDBJ whole genome shotgun (WGS) entry which is preliminary data.</text>
</comment>
<evidence type="ECO:0000313" key="3">
    <source>
        <dbReference type="Proteomes" id="UP000641646"/>
    </source>
</evidence>
<keyword evidence="1" id="KW-0732">Signal</keyword>
<gene>
    <name evidence="2" type="ORF">H6G03_19285</name>
</gene>
<reference evidence="2" key="2">
    <citation type="submission" date="2020-08" db="EMBL/GenBank/DDBJ databases">
        <authorList>
            <person name="Chen M."/>
            <person name="Teng W."/>
            <person name="Zhao L."/>
            <person name="Hu C."/>
            <person name="Zhou Y."/>
            <person name="Han B."/>
            <person name="Song L."/>
            <person name="Shu W."/>
        </authorList>
    </citation>
    <scope>NUCLEOTIDE SEQUENCE</scope>
    <source>
        <strain evidence="2">FACHB-1375</strain>
    </source>
</reference>
<dbReference type="RefSeq" id="WP_190466970.1">
    <property type="nucleotide sequence ID" value="NZ_JACJPW010000049.1"/>
</dbReference>
<dbReference type="AlphaFoldDB" id="A0A926VGA7"/>
<keyword evidence="3" id="KW-1185">Reference proteome</keyword>
<sequence>MRRFLSLLITLTILVTSLPISQQVFAQAWRPVKGGIFFGISGMALVQQQSNRLDLLIVHDNKEKDRGRIAIIKIQDKNQPQYFPLQWPRNIDLPIDLEAITSVPERNNVSFMALSSFGKVYHLKITNDNKNVEIIKVFDLQKVPQGSNFEGFALQEIDSKLLAVWAHRGDGKESAIIYWGVLDLAGYQIAQIGFTNLIVPWPTDNVRHISDLKIDPAGILFISSASDPGNDGPFDSAVYVAGAFGVSGNAIAFRQNPQLVPLYRYNYHKVEAIELLPGAEGGVIVGTDDENMGASIYISGSND</sequence>
<feature type="chain" id="PRO_5036723251" evidence="1">
    <location>
        <begin position="27"/>
        <end position="303"/>
    </location>
</feature>
<dbReference type="Proteomes" id="UP000641646">
    <property type="component" value="Unassembled WGS sequence"/>
</dbReference>